<evidence type="ECO:0000256" key="5">
    <source>
        <dbReference type="ARBA" id="ARBA00022989"/>
    </source>
</evidence>
<sequence length="316" mass="34308">MIIVNFVLMCMVFGTTFLAIKVGVDAGAPPFFSAGIRFVIAGSLILIWMVLKKKASFSLLVRKEMWLIGIGLTFGTFSLVYWAEQYVSSGTAAVLSATAPIVIILMQMVLYRNRVEGRKMIGCFISLAGVVVLVLPQLSLGTDTLWLLGCTAILVGQIFYAGGALYSKKVIGRFSETSPIAQNAAQMLCGGILLLVLSAFSERIQLESLLSMQVIGSQIYLIVIGSMVGHTIFYWLVANTNPLFPSMWLYISPFIAVSIGSLLYNEAVSIYMIVGSVATIVGLVVANTELFSSRKRQTFLAKGMSPDRVAHEQTKG</sequence>
<dbReference type="RefSeq" id="WP_144990674.1">
    <property type="nucleotide sequence ID" value="NZ_VNJK01000001.1"/>
</dbReference>
<feature type="domain" description="EamA" evidence="8">
    <location>
        <begin position="148"/>
        <end position="287"/>
    </location>
</feature>
<evidence type="ECO:0000313" key="10">
    <source>
        <dbReference type="Proteomes" id="UP000318102"/>
    </source>
</evidence>
<dbReference type="AlphaFoldDB" id="A0A559J1R4"/>
<dbReference type="InterPro" id="IPR050638">
    <property type="entry name" value="AA-Vitamin_Transporters"/>
</dbReference>
<keyword evidence="4 7" id="KW-0812">Transmembrane</keyword>
<feature type="transmembrane region" description="Helical" evidence="7">
    <location>
        <begin position="187"/>
        <end position="206"/>
    </location>
</feature>
<dbReference type="SUPFAM" id="SSF103481">
    <property type="entry name" value="Multidrug resistance efflux transporter EmrE"/>
    <property type="match status" value="2"/>
</dbReference>
<reference evidence="9 10" key="1">
    <citation type="submission" date="2019-07" db="EMBL/GenBank/DDBJ databases">
        <authorList>
            <person name="Kim J."/>
        </authorList>
    </citation>
    <scope>NUCLEOTIDE SEQUENCE [LARGE SCALE GENOMIC DNA]</scope>
    <source>
        <strain evidence="9 10">N4</strain>
    </source>
</reference>
<evidence type="ECO:0000256" key="3">
    <source>
        <dbReference type="ARBA" id="ARBA00022475"/>
    </source>
</evidence>
<feature type="transmembrane region" description="Helical" evidence="7">
    <location>
        <begin position="121"/>
        <end position="139"/>
    </location>
</feature>
<dbReference type="OrthoDB" id="9812547at2"/>
<keyword evidence="5 7" id="KW-1133">Transmembrane helix</keyword>
<dbReference type="PANTHER" id="PTHR32322">
    <property type="entry name" value="INNER MEMBRANE TRANSPORTER"/>
    <property type="match status" value="1"/>
</dbReference>
<evidence type="ECO:0000313" key="9">
    <source>
        <dbReference type="EMBL" id="TVX93819.1"/>
    </source>
</evidence>
<feature type="transmembrane region" description="Helical" evidence="7">
    <location>
        <begin position="270"/>
        <end position="292"/>
    </location>
</feature>
<feature type="transmembrane region" description="Helical" evidence="7">
    <location>
        <begin position="218"/>
        <end position="236"/>
    </location>
</feature>
<feature type="transmembrane region" description="Helical" evidence="7">
    <location>
        <begin position="7"/>
        <end position="24"/>
    </location>
</feature>
<dbReference type="Pfam" id="PF00892">
    <property type="entry name" value="EamA"/>
    <property type="match status" value="2"/>
</dbReference>
<keyword evidence="6 7" id="KW-0472">Membrane</keyword>
<evidence type="ECO:0000256" key="7">
    <source>
        <dbReference type="SAM" id="Phobius"/>
    </source>
</evidence>
<evidence type="ECO:0000259" key="8">
    <source>
        <dbReference type="Pfam" id="PF00892"/>
    </source>
</evidence>
<protein>
    <submittedName>
        <fullName evidence="9">EamA family transporter</fullName>
    </submittedName>
</protein>
<evidence type="ECO:0000256" key="2">
    <source>
        <dbReference type="ARBA" id="ARBA00007362"/>
    </source>
</evidence>
<dbReference type="InterPro" id="IPR037185">
    <property type="entry name" value="EmrE-like"/>
</dbReference>
<comment type="caution">
    <text evidence="9">The sequence shown here is derived from an EMBL/GenBank/DDBJ whole genome shotgun (WGS) entry which is preliminary data.</text>
</comment>
<evidence type="ECO:0000256" key="1">
    <source>
        <dbReference type="ARBA" id="ARBA00004651"/>
    </source>
</evidence>
<feature type="transmembrane region" description="Helical" evidence="7">
    <location>
        <begin position="30"/>
        <end position="51"/>
    </location>
</feature>
<proteinExistence type="inferred from homology"/>
<gene>
    <name evidence="9" type="ORF">FPZ44_12610</name>
</gene>
<comment type="similarity">
    <text evidence="2">Belongs to the EamA transporter family.</text>
</comment>
<dbReference type="EMBL" id="VNJK01000001">
    <property type="protein sequence ID" value="TVX93819.1"/>
    <property type="molecule type" value="Genomic_DNA"/>
</dbReference>
<comment type="subcellular location">
    <subcellularLocation>
        <location evidence="1">Cell membrane</location>
        <topology evidence="1">Multi-pass membrane protein</topology>
    </subcellularLocation>
</comment>
<feature type="domain" description="EamA" evidence="8">
    <location>
        <begin position="3"/>
        <end position="134"/>
    </location>
</feature>
<feature type="transmembrane region" description="Helical" evidence="7">
    <location>
        <begin position="89"/>
        <end position="109"/>
    </location>
</feature>
<name>A0A559J1R4_9BACL</name>
<feature type="transmembrane region" description="Helical" evidence="7">
    <location>
        <begin position="145"/>
        <end position="166"/>
    </location>
</feature>
<feature type="transmembrane region" description="Helical" evidence="7">
    <location>
        <begin position="63"/>
        <end position="83"/>
    </location>
</feature>
<dbReference type="InterPro" id="IPR000620">
    <property type="entry name" value="EamA_dom"/>
</dbReference>
<keyword evidence="3" id="KW-1003">Cell membrane</keyword>
<evidence type="ECO:0000256" key="4">
    <source>
        <dbReference type="ARBA" id="ARBA00022692"/>
    </source>
</evidence>
<keyword evidence="10" id="KW-1185">Reference proteome</keyword>
<dbReference type="GO" id="GO:0005886">
    <property type="term" value="C:plasma membrane"/>
    <property type="evidence" value="ECO:0007669"/>
    <property type="project" value="UniProtKB-SubCell"/>
</dbReference>
<dbReference type="Proteomes" id="UP000318102">
    <property type="component" value="Unassembled WGS sequence"/>
</dbReference>
<accession>A0A559J1R4</accession>
<evidence type="ECO:0000256" key="6">
    <source>
        <dbReference type="ARBA" id="ARBA00023136"/>
    </source>
</evidence>
<organism evidence="9 10">
    <name type="scientific">Paenibacillus agilis</name>
    <dbReference type="NCBI Taxonomy" id="3020863"/>
    <lineage>
        <taxon>Bacteria</taxon>
        <taxon>Bacillati</taxon>
        <taxon>Bacillota</taxon>
        <taxon>Bacilli</taxon>
        <taxon>Bacillales</taxon>
        <taxon>Paenibacillaceae</taxon>
        <taxon>Paenibacillus</taxon>
    </lineage>
</organism>
<dbReference type="PANTHER" id="PTHR32322:SF18">
    <property type="entry name" value="S-ADENOSYLMETHIONINE_S-ADENOSYLHOMOCYSTEINE TRANSPORTER"/>
    <property type="match status" value="1"/>
</dbReference>
<feature type="transmembrane region" description="Helical" evidence="7">
    <location>
        <begin position="248"/>
        <end position="264"/>
    </location>
</feature>